<evidence type="ECO:0008006" key="3">
    <source>
        <dbReference type="Google" id="ProtNLM"/>
    </source>
</evidence>
<feature type="transmembrane region" description="Helical" evidence="1">
    <location>
        <begin position="134"/>
        <end position="159"/>
    </location>
</feature>
<feature type="transmembrane region" description="Helical" evidence="1">
    <location>
        <begin position="88"/>
        <end position="113"/>
    </location>
</feature>
<dbReference type="AlphaFoldDB" id="A0A6N2RJD2"/>
<evidence type="ECO:0000256" key="1">
    <source>
        <dbReference type="SAM" id="Phobius"/>
    </source>
</evidence>
<organism evidence="2">
    <name type="scientific">Schaalia odontolytica</name>
    <dbReference type="NCBI Taxonomy" id="1660"/>
    <lineage>
        <taxon>Bacteria</taxon>
        <taxon>Bacillati</taxon>
        <taxon>Actinomycetota</taxon>
        <taxon>Actinomycetes</taxon>
        <taxon>Actinomycetales</taxon>
        <taxon>Actinomycetaceae</taxon>
        <taxon>Schaalia</taxon>
    </lineage>
</organism>
<proteinExistence type="predicted"/>
<evidence type="ECO:0000313" key="2">
    <source>
        <dbReference type="EMBL" id="VYS79895.1"/>
    </source>
</evidence>
<reference evidence="2" key="1">
    <citation type="submission" date="2019-11" db="EMBL/GenBank/DDBJ databases">
        <authorList>
            <person name="Feng L."/>
        </authorList>
    </citation>
    <scope>NUCLEOTIDE SEQUENCE</scope>
    <source>
        <strain evidence="2">AodontolyticusLFYP35</strain>
    </source>
</reference>
<keyword evidence="1" id="KW-0812">Transmembrane</keyword>
<accession>A0A6N2RJD2</accession>
<dbReference type="EMBL" id="CACRSM010000002">
    <property type="protein sequence ID" value="VYS79895.1"/>
    <property type="molecule type" value="Genomic_DNA"/>
</dbReference>
<keyword evidence="1" id="KW-1133">Transmembrane helix</keyword>
<keyword evidence="1" id="KW-0472">Membrane</keyword>
<dbReference type="Pfam" id="PF04306">
    <property type="entry name" value="DUF456"/>
    <property type="match status" value="1"/>
</dbReference>
<feature type="transmembrane region" description="Helical" evidence="1">
    <location>
        <begin position="47"/>
        <end position="68"/>
    </location>
</feature>
<sequence>MSLTAVLIIAAVILFGVIGAVVQVWPSSPFVGGAILVWAWMTGTRSAWIIFAISAAILILGTILKYIIPARGMTKAGIPQSTLVWGGIGGFVGWFIGLPLGLILGMIAAIFIVEYLRNQDTQKAWKATVVALKAFGWTIAIELIAALSAATLWVVGLLLQGPAAA</sequence>
<feature type="transmembrane region" description="Helical" evidence="1">
    <location>
        <begin position="6"/>
        <end position="26"/>
    </location>
</feature>
<name>A0A6N2RJD2_9ACTO</name>
<protein>
    <recommendedName>
        <fullName evidence="3">DUF456 domain-containing protein</fullName>
    </recommendedName>
</protein>
<dbReference type="InterPro" id="IPR007403">
    <property type="entry name" value="DUF456"/>
</dbReference>
<gene>
    <name evidence="2" type="ORF">AOLFYP35_00343</name>
</gene>